<dbReference type="AlphaFoldDB" id="A0ABC8K475"/>
<comment type="caution">
    <text evidence="2">The sequence shown here is derived from an EMBL/GenBank/DDBJ whole genome shotgun (WGS) entry which is preliminary data.</text>
</comment>
<dbReference type="PANTHER" id="PTHR36040">
    <property type="entry name" value="OS04G0188500 PROTEIN"/>
    <property type="match status" value="1"/>
</dbReference>
<protein>
    <submittedName>
        <fullName evidence="2">Uncharacterized protein</fullName>
    </submittedName>
</protein>
<evidence type="ECO:0000256" key="1">
    <source>
        <dbReference type="SAM" id="MobiDB-lite"/>
    </source>
</evidence>
<gene>
    <name evidence="2" type="ORF">ERUC_LOCUS18913</name>
</gene>
<name>A0ABC8K475_ERUVS</name>
<dbReference type="EMBL" id="CAKOAT010178488">
    <property type="protein sequence ID" value="CAH8353158.1"/>
    <property type="molecule type" value="Genomic_DNA"/>
</dbReference>
<feature type="compositionally biased region" description="Gly residues" evidence="1">
    <location>
        <begin position="71"/>
        <end position="84"/>
    </location>
</feature>
<evidence type="ECO:0000313" key="2">
    <source>
        <dbReference type="EMBL" id="CAH8353158.1"/>
    </source>
</evidence>
<keyword evidence="3" id="KW-1185">Reference proteome</keyword>
<dbReference type="Proteomes" id="UP001642260">
    <property type="component" value="Unassembled WGS sequence"/>
</dbReference>
<proteinExistence type="predicted"/>
<reference evidence="2 3" key="1">
    <citation type="submission" date="2022-03" db="EMBL/GenBank/DDBJ databases">
        <authorList>
            <person name="Macdonald S."/>
            <person name="Ahmed S."/>
            <person name="Newling K."/>
        </authorList>
    </citation>
    <scope>NUCLEOTIDE SEQUENCE [LARGE SCALE GENOMIC DNA]</scope>
</reference>
<evidence type="ECO:0000313" key="3">
    <source>
        <dbReference type="Proteomes" id="UP001642260"/>
    </source>
</evidence>
<dbReference type="PANTHER" id="PTHR36040:SF3">
    <property type="entry name" value="OS04G0188500 PROTEIN"/>
    <property type="match status" value="1"/>
</dbReference>
<feature type="region of interest" description="Disordered" evidence="1">
    <location>
        <begin position="51"/>
        <end position="84"/>
    </location>
</feature>
<sequence>MKIQTRHILVVVAVVIIMVFMSSFNVEGGGRGIHSQDQRLHHVQKGTSVIPSARGVDNHHNIPRQNYDNWGGKGGDGGGDDGTG</sequence>
<accession>A0ABC8K475</accession>
<organism evidence="2 3">
    <name type="scientific">Eruca vesicaria subsp. sativa</name>
    <name type="common">Garden rocket</name>
    <name type="synonym">Eruca sativa</name>
    <dbReference type="NCBI Taxonomy" id="29727"/>
    <lineage>
        <taxon>Eukaryota</taxon>
        <taxon>Viridiplantae</taxon>
        <taxon>Streptophyta</taxon>
        <taxon>Embryophyta</taxon>
        <taxon>Tracheophyta</taxon>
        <taxon>Spermatophyta</taxon>
        <taxon>Magnoliopsida</taxon>
        <taxon>eudicotyledons</taxon>
        <taxon>Gunneridae</taxon>
        <taxon>Pentapetalae</taxon>
        <taxon>rosids</taxon>
        <taxon>malvids</taxon>
        <taxon>Brassicales</taxon>
        <taxon>Brassicaceae</taxon>
        <taxon>Brassiceae</taxon>
        <taxon>Eruca</taxon>
    </lineage>
</organism>